<dbReference type="Proteomes" id="UP000319859">
    <property type="component" value="Unassembled WGS sequence"/>
</dbReference>
<evidence type="ECO:0000313" key="4">
    <source>
        <dbReference type="Proteomes" id="UP000319859"/>
    </source>
</evidence>
<evidence type="ECO:0000256" key="1">
    <source>
        <dbReference type="SAM" id="MobiDB-lite"/>
    </source>
</evidence>
<dbReference type="RefSeq" id="WP_145751252.1">
    <property type="nucleotide sequence ID" value="NZ_VITN01000011.1"/>
</dbReference>
<dbReference type="EMBL" id="VITN01000011">
    <property type="protein sequence ID" value="TWB17291.1"/>
    <property type="molecule type" value="Genomic_DNA"/>
</dbReference>
<comment type="caution">
    <text evidence="3">The sequence shown here is derived from an EMBL/GenBank/DDBJ whole genome shotgun (WGS) entry which is preliminary data.</text>
</comment>
<evidence type="ECO:0000313" key="3">
    <source>
        <dbReference type="EMBL" id="TWB17291.1"/>
    </source>
</evidence>
<organism evidence="3 4">
    <name type="scientific">Nitrospirillum amazonense</name>
    <dbReference type="NCBI Taxonomy" id="28077"/>
    <lineage>
        <taxon>Bacteria</taxon>
        <taxon>Pseudomonadati</taxon>
        <taxon>Pseudomonadota</taxon>
        <taxon>Alphaproteobacteria</taxon>
        <taxon>Rhodospirillales</taxon>
        <taxon>Azospirillaceae</taxon>
        <taxon>Nitrospirillum</taxon>
    </lineage>
</organism>
<gene>
    <name evidence="3" type="ORF">FBZ89_111142</name>
</gene>
<keyword evidence="2" id="KW-0812">Transmembrane</keyword>
<dbReference type="OrthoDB" id="7363316at2"/>
<reference evidence="3 4" key="1">
    <citation type="submission" date="2019-06" db="EMBL/GenBank/DDBJ databases">
        <title>Genomic Encyclopedia of Type Strains, Phase IV (KMG-V): Genome sequencing to study the core and pangenomes of soil and plant-associated prokaryotes.</title>
        <authorList>
            <person name="Whitman W."/>
        </authorList>
    </citation>
    <scope>NUCLEOTIDE SEQUENCE [LARGE SCALE GENOMIC DNA]</scope>
    <source>
        <strain evidence="3 4">BR 11880</strain>
    </source>
</reference>
<sequence>MAERVHPSDGDNGTGGRRSRPRARILPARSLEGHLPANDNPVPPGRRLKRLVWMTFATLGAVLGIAATVVSLLH</sequence>
<protein>
    <submittedName>
        <fullName evidence="3">Uncharacterized protein</fullName>
    </submittedName>
</protein>
<evidence type="ECO:0000256" key="2">
    <source>
        <dbReference type="SAM" id="Phobius"/>
    </source>
</evidence>
<dbReference type="AlphaFoldDB" id="A0A560F6P1"/>
<feature type="region of interest" description="Disordered" evidence="1">
    <location>
        <begin position="1"/>
        <end position="45"/>
    </location>
</feature>
<keyword evidence="2" id="KW-1133">Transmembrane helix</keyword>
<accession>A0A560F6P1</accession>
<feature type="transmembrane region" description="Helical" evidence="2">
    <location>
        <begin position="51"/>
        <end position="73"/>
    </location>
</feature>
<keyword evidence="2" id="KW-0472">Membrane</keyword>
<proteinExistence type="predicted"/>
<name>A0A560F6P1_9PROT</name>